<organism evidence="3 4">
    <name type="scientific">Achromobacter seleniivolatilans</name>
    <dbReference type="NCBI Taxonomy" id="3047478"/>
    <lineage>
        <taxon>Bacteria</taxon>
        <taxon>Pseudomonadati</taxon>
        <taxon>Pseudomonadota</taxon>
        <taxon>Betaproteobacteria</taxon>
        <taxon>Burkholderiales</taxon>
        <taxon>Alcaligenaceae</taxon>
        <taxon>Achromobacter</taxon>
    </lineage>
</organism>
<dbReference type="SUPFAM" id="SSF53474">
    <property type="entry name" value="alpha/beta-Hydrolases"/>
    <property type="match status" value="1"/>
</dbReference>
<feature type="domain" description="GPI inositol-deacylase PGAP1-like alpha/beta" evidence="2">
    <location>
        <begin position="251"/>
        <end position="313"/>
    </location>
</feature>
<dbReference type="Gene3D" id="3.40.50.1820">
    <property type="entry name" value="alpha/beta hydrolase"/>
    <property type="match status" value="1"/>
</dbReference>
<dbReference type="Pfam" id="PF07819">
    <property type="entry name" value="PGAP1"/>
    <property type="match status" value="1"/>
</dbReference>
<protein>
    <recommendedName>
        <fullName evidence="2">GPI inositol-deacylase PGAP1-like alpha/beta domain-containing protein</fullName>
    </recommendedName>
</protein>
<sequence length="590" mass="64762">MTDNASAAPRIAPMSYDARGLPVYSCTLTPAHIRDPVLCLVPPAGILPVVFVPGIMGSNLKSAGQPREQSEPVWRLDAGLGGHPLTLFRFWSGESAGTRQRVLHPERVTVDNDGAVPSRAAGTVMEPPGEPARQRKQALNDRYRERGWGEVSESSYHSFLLWLEDTLNSSYLPHQWPAFQLNSKHLEMPDNGAPHPCLKPGLDVPLAALGQQLLRELPHLKTDDLSARAEYRMPVHAVGYNWLGDNEDAAKKLAARIEEIRHQYGRNCQQVILVTHSMGGLVARRCAQLPGMSDLIAGVIHGVMPAAGAPVAYRRCKVGMQQESAMAGAVIGTTGKEVTAVFAQAPGALQLLPTKNYAAGWLRVQDQNDAPAMAARPVADPYDEIYLRRDRWWAMLREEWLAPVNGTPLSWDDYAENIGMAKRFHERINGAYHPNTYVYYGADPNQPSFESICWKMRRGQGHPDNPLGVSPDAIVVSSMTMADVRDSGSSPQYVGGKRIEQEVRTKGDWYVQTKEISHWELHCAMQDGSGDGTVPVSSGKAPAMQAREGQVQAQIKATGFDHEGSYGVALTRHITLYALIKIAAKAKRPL</sequence>
<reference evidence="3 4" key="1">
    <citation type="submission" date="2023-08" db="EMBL/GenBank/DDBJ databases">
        <title>Achromobacter seleniivolatilans sp. nov., isolated from seleniferous soil.</title>
        <authorList>
            <person name="Zhang S."/>
            <person name="Li K."/>
            <person name="Peng J."/>
            <person name="Zhao Q."/>
            <person name="Wang H."/>
            <person name="Guo Y."/>
        </authorList>
    </citation>
    <scope>NUCLEOTIDE SEQUENCE [LARGE SCALE GENOMIC DNA]</scope>
    <source>
        <strain evidence="3 4">R39</strain>
    </source>
</reference>
<dbReference type="InterPro" id="IPR012908">
    <property type="entry name" value="PGAP1-ab_dom-like"/>
</dbReference>
<gene>
    <name evidence="3" type="ORF">RAS12_23685</name>
</gene>
<evidence type="ECO:0000313" key="3">
    <source>
        <dbReference type="EMBL" id="WMD19593.1"/>
    </source>
</evidence>
<dbReference type="Proteomes" id="UP001234798">
    <property type="component" value="Chromosome"/>
</dbReference>
<evidence type="ECO:0000256" key="1">
    <source>
        <dbReference type="SAM" id="MobiDB-lite"/>
    </source>
</evidence>
<keyword evidence="4" id="KW-1185">Reference proteome</keyword>
<feature type="region of interest" description="Disordered" evidence="1">
    <location>
        <begin position="112"/>
        <end position="135"/>
    </location>
</feature>
<accession>A0ABY9LZ17</accession>
<evidence type="ECO:0000313" key="4">
    <source>
        <dbReference type="Proteomes" id="UP001234798"/>
    </source>
</evidence>
<dbReference type="RefSeq" id="WP_306941988.1">
    <property type="nucleotide sequence ID" value="NZ_CP132976.1"/>
</dbReference>
<dbReference type="InterPro" id="IPR029058">
    <property type="entry name" value="AB_hydrolase_fold"/>
</dbReference>
<dbReference type="EMBL" id="CP132976">
    <property type="protein sequence ID" value="WMD19593.1"/>
    <property type="molecule type" value="Genomic_DNA"/>
</dbReference>
<name>A0ABY9LZ17_9BURK</name>
<proteinExistence type="predicted"/>
<evidence type="ECO:0000259" key="2">
    <source>
        <dbReference type="Pfam" id="PF07819"/>
    </source>
</evidence>